<dbReference type="EMBL" id="LODT01000001">
    <property type="protein sequence ID" value="KYR02639.1"/>
    <property type="molecule type" value="Genomic_DNA"/>
</dbReference>
<accession>A0A152A8U6</accession>
<evidence type="ECO:0000313" key="2">
    <source>
        <dbReference type="Proteomes" id="UP000076078"/>
    </source>
</evidence>
<dbReference type="InterPro" id="IPR029063">
    <property type="entry name" value="SAM-dependent_MTases_sf"/>
</dbReference>
<dbReference type="PANTHER" id="PTHR14614:SF132">
    <property type="entry name" value="PROTEIN-LYSINE METHYLTRANSFERASE C42C1.13"/>
    <property type="match status" value="1"/>
</dbReference>
<dbReference type="OrthoDB" id="17033at2759"/>
<dbReference type="Pfam" id="PF10294">
    <property type="entry name" value="Methyltransf_16"/>
    <property type="match status" value="1"/>
</dbReference>
<dbReference type="AlphaFoldDB" id="A0A152A8U6"/>
<dbReference type="Proteomes" id="UP000076078">
    <property type="component" value="Unassembled WGS sequence"/>
</dbReference>
<dbReference type="InterPro" id="IPR019410">
    <property type="entry name" value="Methyltransf_16"/>
</dbReference>
<gene>
    <name evidence="1" type="ORF">DLAC_00089</name>
</gene>
<reference evidence="1 2" key="1">
    <citation type="submission" date="2015-12" db="EMBL/GenBank/DDBJ databases">
        <title>Dictyostelia acquired genes for synthesis and detection of signals that induce cell-type specialization by lateral gene transfer from prokaryotes.</title>
        <authorList>
            <person name="Gloeckner G."/>
            <person name="Schaap P."/>
        </authorList>
    </citation>
    <scope>NUCLEOTIDE SEQUENCE [LARGE SCALE GENOMIC DNA]</scope>
    <source>
        <strain evidence="1 2">TK</strain>
    </source>
</reference>
<dbReference type="InParanoid" id="A0A152A8U6"/>
<evidence type="ECO:0000313" key="1">
    <source>
        <dbReference type="EMBL" id="KYR02639.1"/>
    </source>
</evidence>
<organism evidence="1 2">
    <name type="scientific">Tieghemostelium lacteum</name>
    <name type="common">Slime mold</name>
    <name type="synonym">Dictyostelium lacteum</name>
    <dbReference type="NCBI Taxonomy" id="361077"/>
    <lineage>
        <taxon>Eukaryota</taxon>
        <taxon>Amoebozoa</taxon>
        <taxon>Evosea</taxon>
        <taxon>Eumycetozoa</taxon>
        <taxon>Dictyostelia</taxon>
        <taxon>Dictyosteliales</taxon>
        <taxon>Raperosteliaceae</taxon>
        <taxon>Tieghemostelium</taxon>
    </lineage>
</organism>
<dbReference type="OMA" id="DFLSDFM"/>
<keyword evidence="2" id="KW-1185">Reference proteome</keyword>
<sequence>MSDDESYCLTDIYPIEQTIEIYKYTFFDNINLKIKGQELQNVNTQPSTGLLPWPASSILANYISKYNQEFKDKNILELGSGVGIGALVASKYTDRVMITDGDDKIFDLLDENLQLNQELFRIKPIIKLLLWGENQTLQNFEFHSYDTIIGSDLIYVNDSIDPLFYTVDKLLSMNSESTFYLSFLDRKNHLPVIEKVSLKYKFNMISINLNDFIEKPISNSKMFKFTRM</sequence>
<name>A0A152A8U6_TIELA</name>
<comment type="caution">
    <text evidence="1">The sequence shown here is derived from an EMBL/GenBank/DDBJ whole genome shotgun (WGS) entry which is preliminary data.</text>
</comment>
<dbReference type="Gene3D" id="3.40.50.150">
    <property type="entry name" value="Vaccinia Virus protein VP39"/>
    <property type="match status" value="1"/>
</dbReference>
<dbReference type="PANTHER" id="PTHR14614">
    <property type="entry name" value="HEPATOCELLULAR CARCINOMA-ASSOCIATED ANTIGEN"/>
    <property type="match status" value="1"/>
</dbReference>
<proteinExistence type="predicted"/>
<protein>
    <submittedName>
        <fullName evidence="1">Uncharacterized protein</fullName>
    </submittedName>
</protein>
<dbReference type="SUPFAM" id="SSF53335">
    <property type="entry name" value="S-adenosyl-L-methionine-dependent methyltransferases"/>
    <property type="match status" value="1"/>
</dbReference>